<evidence type="ECO:0000313" key="2">
    <source>
        <dbReference type="Proteomes" id="UP000030669"/>
    </source>
</evidence>
<organism evidence="1 2">
    <name type="scientific">Gloeophyllum trabeum (strain ATCC 11539 / FP-39264 / Madison 617)</name>
    <name type="common">Brown rot fungus</name>
    <dbReference type="NCBI Taxonomy" id="670483"/>
    <lineage>
        <taxon>Eukaryota</taxon>
        <taxon>Fungi</taxon>
        <taxon>Dikarya</taxon>
        <taxon>Basidiomycota</taxon>
        <taxon>Agaricomycotina</taxon>
        <taxon>Agaricomycetes</taxon>
        <taxon>Gloeophyllales</taxon>
        <taxon>Gloeophyllaceae</taxon>
        <taxon>Gloeophyllum</taxon>
    </lineage>
</organism>
<dbReference type="Proteomes" id="UP000030669">
    <property type="component" value="Unassembled WGS sequence"/>
</dbReference>
<gene>
    <name evidence="1" type="ORF">GLOTRDRAFT_99060</name>
</gene>
<dbReference type="KEGG" id="gtr:GLOTRDRAFT_99060"/>
<dbReference type="RefSeq" id="XP_007863715.1">
    <property type="nucleotide sequence ID" value="XM_007865524.1"/>
</dbReference>
<accession>S7RYT5</accession>
<dbReference type="HOGENOM" id="CLU_2542791_0_0_1"/>
<keyword evidence="2" id="KW-1185">Reference proteome</keyword>
<sequence length="83" mass="9169">MRVARVGRRFEFQRAGVQDGHDLRMRSGLASVELTLASRLHCELGRLTWTENAMGELSSEPAAGGKGRDLDMSAYSRDCDLSL</sequence>
<evidence type="ECO:0000313" key="1">
    <source>
        <dbReference type="EMBL" id="EPQ58569.1"/>
    </source>
</evidence>
<dbReference type="AlphaFoldDB" id="S7RYT5"/>
<protein>
    <submittedName>
        <fullName evidence="1">Uncharacterized protein</fullName>
    </submittedName>
</protein>
<dbReference type="EMBL" id="KB469298">
    <property type="protein sequence ID" value="EPQ58569.1"/>
    <property type="molecule type" value="Genomic_DNA"/>
</dbReference>
<proteinExistence type="predicted"/>
<name>S7RYT5_GLOTA</name>
<reference evidence="1 2" key="1">
    <citation type="journal article" date="2012" name="Science">
        <title>The Paleozoic origin of enzymatic lignin decomposition reconstructed from 31 fungal genomes.</title>
        <authorList>
            <person name="Floudas D."/>
            <person name="Binder M."/>
            <person name="Riley R."/>
            <person name="Barry K."/>
            <person name="Blanchette R.A."/>
            <person name="Henrissat B."/>
            <person name="Martinez A.T."/>
            <person name="Otillar R."/>
            <person name="Spatafora J.W."/>
            <person name="Yadav J.S."/>
            <person name="Aerts A."/>
            <person name="Benoit I."/>
            <person name="Boyd A."/>
            <person name="Carlson A."/>
            <person name="Copeland A."/>
            <person name="Coutinho P.M."/>
            <person name="de Vries R.P."/>
            <person name="Ferreira P."/>
            <person name="Findley K."/>
            <person name="Foster B."/>
            <person name="Gaskell J."/>
            <person name="Glotzer D."/>
            <person name="Gorecki P."/>
            <person name="Heitman J."/>
            <person name="Hesse C."/>
            <person name="Hori C."/>
            <person name="Igarashi K."/>
            <person name="Jurgens J.A."/>
            <person name="Kallen N."/>
            <person name="Kersten P."/>
            <person name="Kohler A."/>
            <person name="Kuees U."/>
            <person name="Kumar T.K.A."/>
            <person name="Kuo A."/>
            <person name="LaButti K."/>
            <person name="Larrondo L.F."/>
            <person name="Lindquist E."/>
            <person name="Ling A."/>
            <person name="Lombard V."/>
            <person name="Lucas S."/>
            <person name="Lundell T."/>
            <person name="Martin R."/>
            <person name="McLaughlin D.J."/>
            <person name="Morgenstern I."/>
            <person name="Morin E."/>
            <person name="Murat C."/>
            <person name="Nagy L.G."/>
            <person name="Nolan M."/>
            <person name="Ohm R.A."/>
            <person name="Patyshakuliyeva A."/>
            <person name="Rokas A."/>
            <person name="Ruiz-Duenas F.J."/>
            <person name="Sabat G."/>
            <person name="Salamov A."/>
            <person name="Samejima M."/>
            <person name="Schmutz J."/>
            <person name="Slot J.C."/>
            <person name="St John F."/>
            <person name="Stenlid J."/>
            <person name="Sun H."/>
            <person name="Sun S."/>
            <person name="Syed K."/>
            <person name="Tsang A."/>
            <person name="Wiebenga A."/>
            <person name="Young D."/>
            <person name="Pisabarro A."/>
            <person name="Eastwood D.C."/>
            <person name="Martin F."/>
            <person name="Cullen D."/>
            <person name="Grigoriev I.V."/>
            <person name="Hibbett D.S."/>
        </authorList>
    </citation>
    <scope>NUCLEOTIDE SEQUENCE [LARGE SCALE GENOMIC DNA]</scope>
    <source>
        <strain evidence="1 2">ATCC 11539</strain>
    </source>
</reference>
<dbReference type="GeneID" id="19310064"/>